<dbReference type="GeneID" id="89970200"/>
<accession>A0AAV9NGM5</accession>
<dbReference type="CDD" id="cd00609">
    <property type="entry name" value="AAT_like"/>
    <property type="match status" value="1"/>
</dbReference>
<dbReference type="PROSITE" id="PS00105">
    <property type="entry name" value="AA_TRANSFER_CLASS_1"/>
    <property type="match status" value="1"/>
</dbReference>
<dbReference type="InterPro" id="IPR004838">
    <property type="entry name" value="NHTrfase_class1_PyrdxlP-BS"/>
</dbReference>
<comment type="similarity">
    <text evidence="1">Belongs to the class-I pyridoxal-phosphate-dependent aminotransferase family.</text>
</comment>
<dbReference type="Proteomes" id="UP001358417">
    <property type="component" value="Unassembled WGS sequence"/>
</dbReference>
<dbReference type="Gene3D" id="3.90.1150.10">
    <property type="entry name" value="Aspartate Aminotransferase, domain 1"/>
    <property type="match status" value="1"/>
</dbReference>
<dbReference type="AlphaFoldDB" id="A0AAV9NGM5"/>
<dbReference type="Gene3D" id="3.40.640.10">
    <property type="entry name" value="Type I PLP-dependent aspartate aminotransferase-like (Major domain)"/>
    <property type="match status" value="1"/>
</dbReference>
<dbReference type="InterPro" id="IPR015421">
    <property type="entry name" value="PyrdxlP-dep_Trfase_major"/>
</dbReference>
<dbReference type="RefSeq" id="XP_064707147.1">
    <property type="nucleotide sequence ID" value="XM_064845602.1"/>
</dbReference>
<evidence type="ECO:0000313" key="5">
    <source>
        <dbReference type="Proteomes" id="UP001358417"/>
    </source>
</evidence>
<proteinExistence type="inferred from homology"/>
<name>A0AAV9NGM5_9EURO</name>
<dbReference type="Pfam" id="PF00155">
    <property type="entry name" value="Aminotran_1_2"/>
    <property type="match status" value="1"/>
</dbReference>
<dbReference type="GO" id="GO:0003824">
    <property type="term" value="F:catalytic activity"/>
    <property type="evidence" value="ECO:0007669"/>
    <property type="project" value="InterPro"/>
</dbReference>
<dbReference type="EMBL" id="JAVRRD010000011">
    <property type="protein sequence ID" value="KAK5054022.1"/>
    <property type="molecule type" value="Genomic_DNA"/>
</dbReference>
<evidence type="ECO:0000256" key="2">
    <source>
        <dbReference type="ARBA" id="ARBA00022898"/>
    </source>
</evidence>
<feature type="domain" description="Aminotransferase class I/classII large" evidence="3">
    <location>
        <begin position="51"/>
        <end position="382"/>
    </location>
</feature>
<organism evidence="4 5">
    <name type="scientific">Exophiala bonariae</name>
    <dbReference type="NCBI Taxonomy" id="1690606"/>
    <lineage>
        <taxon>Eukaryota</taxon>
        <taxon>Fungi</taxon>
        <taxon>Dikarya</taxon>
        <taxon>Ascomycota</taxon>
        <taxon>Pezizomycotina</taxon>
        <taxon>Eurotiomycetes</taxon>
        <taxon>Chaetothyriomycetidae</taxon>
        <taxon>Chaetothyriales</taxon>
        <taxon>Herpotrichiellaceae</taxon>
        <taxon>Exophiala</taxon>
    </lineage>
</organism>
<comment type="caution">
    <text evidence="4">The sequence shown here is derived from an EMBL/GenBank/DDBJ whole genome shotgun (WGS) entry which is preliminary data.</text>
</comment>
<dbReference type="InterPro" id="IPR015424">
    <property type="entry name" value="PyrdxlP-dep_Trfase"/>
</dbReference>
<keyword evidence="2" id="KW-0663">Pyridoxal phosphate</keyword>
<dbReference type="InterPro" id="IPR004839">
    <property type="entry name" value="Aminotransferase_I/II_large"/>
</dbReference>
<gene>
    <name evidence="4" type="ORF">LTR84_001984</name>
</gene>
<protein>
    <recommendedName>
        <fullName evidence="3">Aminotransferase class I/classII large domain-containing protein</fullName>
    </recommendedName>
</protein>
<sequence length="397" mass="43853">MVQIKEFEVEKWMDENEGDAIHNIAETCCSSITLEELQQLSGADSPLAFLDPKQPMTYGPIRGSVALRTHIAEIYGAAPISADDVLITSGAIHANFLSLYALISPGDHVVCQYPTYQQLYSIPESLGADVTLWKANFSDKWAMSYKDLESAIRPNTKMIILNNPQNPLGTVMTKEELQKIVALARAHDILIHCDEVYWPLVHDEHIQSQVPSITELGYDNVVATGSMSKAYSLAGIRVGWLVSPKKALIDLLASVRHYTTISVSQIDDRIATLAMRPDVRRKILERNIALARKNKACVEALIAEFPSVCEWVTPNAGTTGLIRLRQKSTNGGGFIEDVSFCHNLQRETGTMLVPASHCFGAGKEFVGCVRIGYVCSHEELVRGLAGLRSYLAQYFVD</sequence>
<dbReference type="SUPFAM" id="SSF53383">
    <property type="entry name" value="PLP-dependent transferases"/>
    <property type="match status" value="1"/>
</dbReference>
<keyword evidence="5" id="KW-1185">Reference proteome</keyword>
<dbReference type="PANTHER" id="PTHR43510:SF1">
    <property type="entry name" value="AMINOTRANSFERASE FUNCTION, HYPOTHETICAL (EUROFUNG)"/>
    <property type="match status" value="1"/>
</dbReference>
<reference evidence="4 5" key="1">
    <citation type="submission" date="2023-08" db="EMBL/GenBank/DDBJ databases">
        <title>Black Yeasts Isolated from many extreme environments.</title>
        <authorList>
            <person name="Coleine C."/>
            <person name="Stajich J.E."/>
            <person name="Selbmann L."/>
        </authorList>
    </citation>
    <scope>NUCLEOTIDE SEQUENCE [LARGE SCALE GENOMIC DNA]</scope>
    <source>
        <strain evidence="4 5">CCFEE 5792</strain>
    </source>
</reference>
<evidence type="ECO:0000256" key="1">
    <source>
        <dbReference type="ARBA" id="ARBA00007441"/>
    </source>
</evidence>
<dbReference type="PANTHER" id="PTHR43510">
    <property type="entry name" value="AMINOTRANSFERASE FUNCTION, HYPOTHETICAL (EUROFUNG)"/>
    <property type="match status" value="1"/>
</dbReference>
<dbReference type="PRINTS" id="PR00753">
    <property type="entry name" value="ACCSYNTHASE"/>
</dbReference>
<dbReference type="InterPro" id="IPR015422">
    <property type="entry name" value="PyrdxlP-dep_Trfase_small"/>
</dbReference>
<evidence type="ECO:0000259" key="3">
    <source>
        <dbReference type="Pfam" id="PF00155"/>
    </source>
</evidence>
<evidence type="ECO:0000313" key="4">
    <source>
        <dbReference type="EMBL" id="KAK5054022.1"/>
    </source>
</evidence>
<dbReference type="GO" id="GO:0030170">
    <property type="term" value="F:pyridoxal phosphate binding"/>
    <property type="evidence" value="ECO:0007669"/>
    <property type="project" value="InterPro"/>
</dbReference>